<accession>A0ABP9AQ56</accession>
<reference evidence="3" key="1">
    <citation type="journal article" date="2019" name="Int. J. Syst. Evol. Microbiol.">
        <title>The Global Catalogue of Microorganisms (GCM) 10K type strain sequencing project: providing services to taxonomists for standard genome sequencing and annotation.</title>
        <authorList>
            <consortium name="The Broad Institute Genomics Platform"/>
            <consortium name="The Broad Institute Genome Sequencing Center for Infectious Disease"/>
            <person name="Wu L."/>
            <person name="Ma J."/>
        </authorList>
    </citation>
    <scope>NUCLEOTIDE SEQUENCE [LARGE SCALE GENOMIC DNA]</scope>
    <source>
        <strain evidence="3">JCM 18204</strain>
    </source>
</reference>
<organism evidence="2 3">
    <name type="scientific">Lysobacter hankyongensis</name>
    <dbReference type="NCBI Taxonomy" id="1176535"/>
    <lineage>
        <taxon>Bacteria</taxon>
        <taxon>Pseudomonadati</taxon>
        <taxon>Pseudomonadota</taxon>
        <taxon>Gammaproteobacteria</taxon>
        <taxon>Lysobacterales</taxon>
        <taxon>Lysobacteraceae</taxon>
        <taxon>Lysobacter</taxon>
    </lineage>
</organism>
<keyword evidence="1" id="KW-0472">Membrane</keyword>
<gene>
    <name evidence="2" type="ORF">GCM10023307_06290</name>
</gene>
<dbReference type="RefSeq" id="WP_345301803.1">
    <property type="nucleotide sequence ID" value="NZ_BAABJE010000001.1"/>
</dbReference>
<evidence type="ECO:0008006" key="4">
    <source>
        <dbReference type="Google" id="ProtNLM"/>
    </source>
</evidence>
<sequence length="44" mass="5215">MESFFFFALFWLIGWAIFLLSALVQKDGRQIRTHTLLDDIEVEP</sequence>
<proteinExistence type="predicted"/>
<dbReference type="Proteomes" id="UP001499959">
    <property type="component" value="Unassembled WGS sequence"/>
</dbReference>
<keyword evidence="1" id="KW-1133">Transmembrane helix</keyword>
<keyword evidence="1" id="KW-0812">Transmembrane</keyword>
<comment type="caution">
    <text evidence="2">The sequence shown here is derived from an EMBL/GenBank/DDBJ whole genome shotgun (WGS) entry which is preliminary data.</text>
</comment>
<name>A0ABP9AQ56_9GAMM</name>
<protein>
    <recommendedName>
        <fullName evidence="4">CcmD family protein</fullName>
    </recommendedName>
</protein>
<evidence type="ECO:0000313" key="3">
    <source>
        <dbReference type="Proteomes" id="UP001499959"/>
    </source>
</evidence>
<evidence type="ECO:0000256" key="1">
    <source>
        <dbReference type="SAM" id="Phobius"/>
    </source>
</evidence>
<keyword evidence="3" id="KW-1185">Reference proteome</keyword>
<feature type="transmembrane region" description="Helical" evidence="1">
    <location>
        <begin position="6"/>
        <end position="24"/>
    </location>
</feature>
<evidence type="ECO:0000313" key="2">
    <source>
        <dbReference type="EMBL" id="GAA4784312.1"/>
    </source>
</evidence>
<dbReference type="EMBL" id="BAABJE010000001">
    <property type="protein sequence ID" value="GAA4784312.1"/>
    <property type="molecule type" value="Genomic_DNA"/>
</dbReference>